<dbReference type="GeneTree" id="ENSGT00940000154621"/>
<dbReference type="PROSITE" id="PS00107">
    <property type="entry name" value="PROTEIN_KINASE_ATP"/>
    <property type="match status" value="1"/>
</dbReference>
<dbReference type="AlphaFoldDB" id="A0A3B4XRX3"/>
<feature type="domain" description="Protein kinase" evidence="21">
    <location>
        <begin position="17"/>
        <end position="291"/>
    </location>
</feature>
<evidence type="ECO:0000256" key="6">
    <source>
        <dbReference type="ARBA" id="ARBA00022527"/>
    </source>
</evidence>
<dbReference type="InterPro" id="IPR024678">
    <property type="entry name" value="Kinase_OSR1/WNK_CCT"/>
</dbReference>
<dbReference type="CDD" id="cd06610">
    <property type="entry name" value="STKc_OSR1_SPAK"/>
    <property type="match status" value="1"/>
</dbReference>
<keyword evidence="6" id="KW-0723">Serine/threonine-protein kinase</keyword>
<dbReference type="GO" id="GO:0005829">
    <property type="term" value="C:cytosol"/>
    <property type="evidence" value="ECO:0007669"/>
    <property type="project" value="TreeGrafter"/>
</dbReference>
<dbReference type="Pfam" id="PF00069">
    <property type="entry name" value="Pkinase"/>
    <property type="match status" value="1"/>
</dbReference>
<dbReference type="Pfam" id="PF12202">
    <property type="entry name" value="OSR1_C"/>
    <property type="match status" value="1"/>
</dbReference>
<dbReference type="RefSeq" id="XP_023263669.1">
    <property type="nucleotide sequence ID" value="XM_023407901.1"/>
</dbReference>
<evidence type="ECO:0000256" key="17">
    <source>
        <dbReference type="ARBA" id="ARBA00047899"/>
    </source>
</evidence>
<dbReference type="Ensembl" id="ENSSLDT00000019349.1">
    <property type="protein sequence ID" value="ENSSLDP00000018717.1"/>
    <property type="gene ID" value="ENSSLDG00000014715.1"/>
</dbReference>
<evidence type="ECO:0000256" key="5">
    <source>
        <dbReference type="ARBA" id="ARBA00022490"/>
    </source>
</evidence>
<keyword evidence="10 19" id="KW-0547">Nucleotide-binding</keyword>
<feature type="compositionally biased region" description="Polar residues" evidence="20">
    <location>
        <begin position="365"/>
        <end position="386"/>
    </location>
</feature>
<dbReference type="GO" id="GO:0010820">
    <property type="term" value="P:positive regulation of T cell chemotaxis"/>
    <property type="evidence" value="ECO:0007669"/>
    <property type="project" value="TreeGrafter"/>
</dbReference>
<dbReference type="CTD" id="394150"/>
<dbReference type="PANTHER" id="PTHR48012:SF1">
    <property type="entry name" value="SERINE_THREONINE-PROTEIN KINASE OSR1"/>
    <property type="match status" value="1"/>
</dbReference>
<dbReference type="FunFam" id="3.30.200.20:FF:000114">
    <property type="entry name" value="serine/threonine-protein kinase OSR1 isoform X1"/>
    <property type="match status" value="1"/>
</dbReference>
<comment type="subcellular location">
    <subcellularLocation>
        <location evidence="2">Cytoplasm</location>
    </subcellularLocation>
</comment>
<evidence type="ECO:0000256" key="14">
    <source>
        <dbReference type="ARBA" id="ARBA00022990"/>
    </source>
</evidence>
<dbReference type="GO" id="GO:0035556">
    <property type="term" value="P:intracellular signal transduction"/>
    <property type="evidence" value="ECO:0007669"/>
    <property type="project" value="TreeGrafter"/>
</dbReference>
<evidence type="ECO:0000313" key="22">
    <source>
        <dbReference type="Ensembl" id="ENSSLDP00000018717.1"/>
    </source>
</evidence>
<keyword evidence="13" id="KW-0460">Magnesium</keyword>
<keyword evidence="11" id="KW-0418">Kinase</keyword>
<dbReference type="InterPro" id="IPR017441">
    <property type="entry name" value="Protein_kinase_ATP_BS"/>
</dbReference>
<name>A0A3B4XRX3_SERLL</name>
<dbReference type="SUPFAM" id="SSF56112">
    <property type="entry name" value="Protein kinase-like (PK-like)"/>
    <property type="match status" value="1"/>
</dbReference>
<keyword evidence="7" id="KW-0597">Phosphoprotein</keyword>
<comment type="catalytic activity">
    <reaction evidence="18">
        <text>L-seryl-[protein] + ATP = O-phospho-L-seryl-[protein] + ADP + H(+)</text>
        <dbReference type="Rhea" id="RHEA:17989"/>
        <dbReference type="Rhea" id="RHEA-COMP:9863"/>
        <dbReference type="Rhea" id="RHEA-COMP:11604"/>
        <dbReference type="ChEBI" id="CHEBI:15378"/>
        <dbReference type="ChEBI" id="CHEBI:29999"/>
        <dbReference type="ChEBI" id="CHEBI:30616"/>
        <dbReference type="ChEBI" id="CHEBI:83421"/>
        <dbReference type="ChEBI" id="CHEBI:456216"/>
        <dbReference type="EC" id="2.7.11.1"/>
    </reaction>
</comment>
<feature type="binding site" evidence="19">
    <location>
        <position position="46"/>
    </location>
    <ligand>
        <name>ATP</name>
        <dbReference type="ChEBI" id="CHEBI:30616"/>
    </ligand>
</feature>
<dbReference type="STRING" id="1841481.ENSSLDP00000018717"/>
<evidence type="ECO:0000256" key="1">
    <source>
        <dbReference type="ARBA" id="ARBA00001946"/>
    </source>
</evidence>
<dbReference type="OrthoDB" id="8693905at2759"/>
<evidence type="ECO:0000256" key="2">
    <source>
        <dbReference type="ARBA" id="ARBA00004496"/>
    </source>
</evidence>
<dbReference type="FunFam" id="3.10.20.90:FF:000043">
    <property type="entry name" value="serine/threonine-protein kinase OSR1 isoform X1"/>
    <property type="match status" value="1"/>
</dbReference>
<keyword evidence="14" id="KW-0007">Acetylation</keyword>
<dbReference type="Gene3D" id="3.30.200.20">
    <property type="entry name" value="Phosphorylase Kinase, domain 1"/>
    <property type="match status" value="1"/>
</dbReference>
<feature type="compositionally biased region" description="Acidic residues" evidence="20">
    <location>
        <begin position="334"/>
        <end position="348"/>
    </location>
</feature>
<evidence type="ECO:0000256" key="4">
    <source>
        <dbReference type="ARBA" id="ARBA00012513"/>
    </source>
</evidence>
<dbReference type="KEGG" id="slal:111656251"/>
<sequence>MSEDLSSQPWSINKDDYELHEVIGSGATAVVQAAYCIPRKEKVAIKRINLEKCQTSMDELLKEIQAMSQCHHPNIVSYYTSFVVKDELWLVMKLLSGGSVLDVIKHIISRGEHKTGVLDEASIATVLKDVLEGLEYLHKNGQIHRDLKAGNILLGDDGSVQIADFGVSAFLATGGDITRNKVRKTFVGTPCWMAPEVMEQVRGYDFKADIWSFGITAIELATGAAPYHKYPPMKVLMLTLQNDPPTLETGITDKEMVKKYGKSFRKMISLCLQKDPEKRPTSSELLKHKFFQKAKTHEYLHEKLLQRAPTITERSKKVRRVPGSSGRLHKTEDGEWEWSDDELDEESEEGKAAVAALRSPRVKEGSQNSEVFQTPEPLSSQLQPTAAGQAELPQAAGQVPLQPTPVNTQSTAQAASPTPGVPAAAAAAAAAPTQVPTALGDAKAPISLVLRLRNSKKELNDIRFEFMPGRDTADGVSQELVSAGLVDGRDLVIVAANLQKIVDEPQANKNVTFKLASGIEGSEIPDDVKLMGFAQLSIS</sequence>
<evidence type="ECO:0000256" key="20">
    <source>
        <dbReference type="SAM" id="MobiDB-lite"/>
    </source>
</evidence>
<dbReference type="Proteomes" id="UP000261360">
    <property type="component" value="Unplaced"/>
</dbReference>
<dbReference type="Gene3D" id="1.10.510.10">
    <property type="entry name" value="Transferase(Phosphotransferase) domain 1"/>
    <property type="match status" value="1"/>
</dbReference>
<comment type="cofactor">
    <cofactor evidence="1">
        <name>Mg(2+)</name>
        <dbReference type="ChEBI" id="CHEBI:18420"/>
    </cofactor>
</comment>
<dbReference type="InterPro" id="IPR000719">
    <property type="entry name" value="Prot_kinase_dom"/>
</dbReference>
<feature type="region of interest" description="Disordered" evidence="20">
    <location>
        <begin position="313"/>
        <end position="419"/>
    </location>
</feature>
<dbReference type="GeneID" id="111656251"/>
<evidence type="ECO:0000256" key="13">
    <source>
        <dbReference type="ARBA" id="ARBA00022842"/>
    </source>
</evidence>
<keyword evidence="5" id="KW-0963">Cytoplasm</keyword>
<protein>
    <recommendedName>
        <fullName evidence="15">Serine/threonine-protein kinase OSR1</fullName>
        <ecNumber evidence="4">2.7.11.1</ecNumber>
    </recommendedName>
    <alternativeName>
        <fullName evidence="16">Oxidative stress-responsive 1 protein</fullName>
    </alternativeName>
</protein>
<evidence type="ECO:0000256" key="12">
    <source>
        <dbReference type="ARBA" id="ARBA00022840"/>
    </source>
</evidence>
<evidence type="ECO:0000256" key="15">
    <source>
        <dbReference type="ARBA" id="ARBA00040079"/>
    </source>
</evidence>
<dbReference type="GO" id="GO:0004674">
    <property type="term" value="F:protein serine/threonine kinase activity"/>
    <property type="evidence" value="ECO:0007669"/>
    <property type="project" value="UniProtKB-KW"/>
</dbReference>
<dbReference type="Gene3D" id="3.10.20.90">
    <property type="entry name" value="Phosphatidylinositol 3-kinase Catalytic Subunit, Chain A, domain 1"/>
    <property type="match status" value="1"/>
</dbReference>
<dbReference type="SMART" id="SM00220">
    <property type="entry name" value="S_TKc"/>
    <property type="match status" value="1"/>
</dbReference>
<evidence type="ECO:0000256" key="7">
    <source>
        <dbReference type="ARBA" id="ARBA00022553"/>
    </source>
</evidence>
<evidence type="ECO:0000256" key="9">
    <source>
        <dbReference type="ARBA" id="ARBA00022723"/>
    </source>
</evidence>
<dbReference type="PROSITE" id="PS50011">
    <property type="entry name" value="PROTEIN_KINASE_DOM"/>
    <property type="match status" value="1"/>
</dbReference>
<evidence type="ECO:0000256" key="18">
    <source>
        <dbReference type="ARBA" id="ARBA00048679"/>
    </source>
</evidence>
<feature type="compositionally biased region" description="Polar residues" evidence="20">
    <location>
        <begin position="404"/>
        <end position="413"/>
    </location>
</feature>
<keyword evidence="9" id="KW-0479">Metal-binding</keyword>
<dbReference type="InterPro" id="IPR050629">
    <property type="entry name" value="STE20/SPS1-PAK"/>
</dbReference>
<accession>A0A3B4XRX3</accession>
<evidence type="ECO:0000313" key="23">
    <source>
        <dbReference type="Proteomes" id="UP000261360"/>
    </source>
</evidence>
<evidence type="ECO:0000256" key="3">
    <source>
        <dbReference type="ARBA" id="ARBA00008874"/>
    </source>
</evidence>
<evidence type="ECO:0000259" key="21">
    <source>
        <dbReference type="PROSITE" id="PS50011"/>
    </source>
</evidence>
<organism evidence="22 23">
    <name type="scientific">Seriola lalandi dorsalis</name>
    <dbReference type="NCBI Taxonomy" id="1841481"/>
    <lineage>
        <taxon>Eukaryota</taxon>
        <taxon>Metazoa</taxon>
        <taxon>Chordata</taxon>
        <taxon>Craniata</taxon>
        <taxon>Vertebrata</taxon>
        <taxon>Euteleostomi</taxon>
        <taxon>Actinopterygii</taxon>
        <taxon>Neopterygii</taxon>
        <taxon>Teleostei</taxon>
        <taxon>Neoteleostei</taxon>
        <taxon>Acanthomorphata</taxon>
        <taxon>Carangaria</taxon>
        <taxon>Carangiformes</taxon>
        <taxon>Carangidae</taxon>
        <taxon>Seriola</taxon>
    </lineage>
</organism>
<dbReference type="GO" id="GO:0005524">
    <property type="term" value="F:ATP binding"/>
    <property type="evidence" value="ECO:0007669"/>
    <property type="project" value="UniProtKB-UniRule"/>
</dbReference>
<dbReference type="EC" id="2.7.11.1" evidence="4"/>
<evidence type="ECO:0000256" key="10">
    <source>
        <dbReference type="ARBA" id="ARBA00022741"/>
    </source>
</evidence>
<evidence type="ECO:0000256" key="19">
    <source>
        <dbReference type="PROSITE-ProRule" id="PRU10141"/>
    </source>
</evidence>
<evidence type="ECO:0000256" key="11">
    <source>
        <dbReference type="ARBA" id="ARBA00022777"/>
    </source>
</evidence>
<reference evidence="22" key="2">
    <citation type="submission" date="2025-09" db="UniProtKB">
        <authorList>
            <consortium name="Ensembl"/>
        </authorList>
    </citation>
    <scope>IDENTIFICATION</scope>
</reference>
<evidence type="ECO:0000256" key="16">
    <source>
        <dbReference type="ARBA" id="ARBA00042936"/>
    </source>
</evidence>
<dbReference type="PANTHER" id="PTHR48012">
    <property type="entry name" value="STERILE20-LIKE KINASE, ISOFORM B-RELATED"/>
    <property type="match status" value="1"/>
</dbReference>
<evidence type="ECO:0000256" key="8">
    <source>
        <dbReference type="ARBA" id="ARBA00022679"/>
    </source>
</evidence>
<dbReference type="GO" id="GO:0046872">
    <property type="term" value="F:metal ion binding"/>
    <property type="evidence" value="ECO:0007669"/>
    <property type="project" value="UniProtKB-KW"/>
</dbReference>
<dbReference type="InterPro" id="IPR011009">
    <property type="entry name" value="Kinase-like_dom_sf"/>
</dbReference>
<comment type="catalytic activity">
    <reaction evidence="17">
        <text>L-threonyl-[protein] + ATP = O-phospho-L-threonyl-[protein] + ADP + H(+)</text>
        <dbReference type="Rhea" id="RHEA:46608"/>
        <dbReference type="Rhea" id="RHEA-COMP:11060"/>
        <dbReference type="Rhea" id="RHEA-COMP:11605"/>
        <dbReference type="ChEBI" id="CHEBI:15378"/>
        <dbReference type="ChEBI" id="CHEBI:30013"/>
        <dbReference type="ChEBI" id="CHEBI:30616"/>
        <dbReference type="ChEBI" id="CHEBI:61977"/>
        <dbReference type="ChEBI" id="CHEBI:456216"/>
        <dbReference type="EC" id="2.7.11.1"/>
    </reaction>
</comment>
<comment type="similarity">
    <text evidence="3">Belongs to the protein kinase superfamily. STE Ser/Thr protein kinase family. STE20 subfamily.</text>
</comment>
<keyword evidence="8" id="KW-0808">Transferase</keyword>
<keyword evidence="12 19" id="KW-0067">ATP-binding</keyword>
<proteinExistence type="inferred from homology"/>
<reference evidence="22" key="1">
    <citation type="submission" date="2025-08" db="UniProtKB">
        <authorList>
            <consortium name="Ensembl"/>
        </authorList>
    </citation>
    <scope>IDENTIFICATION</scope>
</reference>
<keyword evidence="23" id="KW-1185">Reference proteome</keyword>
<dbReference type="FunFam" id="1.10.510.10:FF:000068">
    <property type="entry name" value="STE20/SPS1-related proline-alanine-rich protein kinase"/>
    <property type="match status" value="1"/>
</dbReference>